<dbReference type="Proteomes" id="UP000518904">
    <property type="component" value="Unassembled WGS sequence"/>
</dbReference>
<protein>
    <submittedName>
        <fullName evidence="1">Uncharacterized protein</fullName>
    </submittedName>
</protein>
<evidence type="ECO:0000313" key="1">
    <source>
        <dbReference type="EMBL" id="NMU84266.1"/>
    </source>
</evidence>
<proteinExistence type="predicted"/>
<organism evidence="1 2">
    <name type="scientific">Vibrio parahaemolyticus</name>
    <dbReference type="NCBI Taxonomy" id="670"/>
    <lineage>
        <taxon>Bacteria</taxon>
        <taxon>Pseudomonadati</taxon>
        <taxon>Pseudomonadota</taxon>
        <taxon>Gammaproteobacteria</taxon>
        <taxon>Vibrionales</taxon>
        <taxon>Vibrionaceae</taxon>
        <taxon>Vibrio</taxon>
    </lineage>
</organism>
<dbReference type="EMBL" id="JABCLB010001562">
    <property type="protein sequence ID" value="NMU84266.1"/>
    <property type="molecule type" value="Genomic_DNA"/>
</dbReference>
<accession>A0A7Y0SIX5</accession>
<feature type="non-terminal residue" evidence="1">
    <location>
        <position position="1"/>
    </location>
</feature>
<feature type="non-terminal residue" evidence="1">
    <location>
        <position position="80"/>
    </location>
</feature>
<name>A0A7Y0SIX5_VIBPH</name>
<gene>
    <name evidence="1" type="ORF">HKB16_15365</name>
</gene>
<reference evidence="1 2" key="1">
    <citation type="submission" date="2020-04" db="EMBL/GenBank/DDBJ databases">
        <title>Whole-genome sequencing of Vibrio spp. from China reveals different genetic environments of blaCTX-M-14 among diverse lineages.</title>
        <authorList>
            <person name="Zheng Z."/>
            <person name="Ye L."/>
            <person name="Chen S."/>
        </authorList>
    </citation>
    <scope>NUCLEOTIDE SEQUENCE [LARGE SCALE GENOMIC DNA]</scope>
    <source>
        <strain evidence="1 2">Vb0551</strain>
    </source>
</reference>
<sequence length="80" mass="8440">TSFELLGKSYDGKVIESIVDYDAPSISGLSANQTSKVPTNDKYQLEISAYITDKNLNLVTSKAVSGGSTVAPQAITEPTT</sequence>
<comment type="caution">
    <text evidence="1">The sequence shown here is derived from an EMBL/GenBank/DDBJ whole genome shotgun (WGS) entry which is preliminary data.</text>
</comment>
<evidence type="ECO:0000313" key="2">
    <source>
        <dbReference type="Proteomes" id="UP000518904"/>
    </source>
</evidence>
<dbReference type="AlphaFoldDB" id="A0A7Y0SIX5"/>